<sequence>MATVPGQLIWEMVKKNNCFLVKEFGRGNAGVQFSKEPNNLFNLNSYKYSGLANRKTVTIQPGGKDLSVVLGTTKTKKQNKPAALLHKSVMRKEFPRMAKAVTNQVSDNYYRPDLKKAALARLSAVHRSLKVAKSGPKKKNRQAVRIPASAEAVSASAGAVSASVEAAAVSAGVFFFVYVSTESFPPSGVPWEVFLVGGAPSLTSALTFRGEGRCSSSTVDPSKLSRAEPSSDFLQSSAWASRRATQRAFVEPVNYPFICFLTNPRSLSEETYFVRAPKCVIKARDPRLRQISVAAPGFLLPVPVPGEALATTPIFDGIPIKPEASRASHPSAAEEFRPEIPSSQRGEEGVVDILESEDAFEVFGQDLSTEGPILDPVPPSTETHDEMGIQRKPRSSLLDLIESQPGRAEPPKTTQVKPPSLPPVVPPPTQTLGLHPAELKRKR</sequence>
<feature type="region of interest" description="Disordered" evidence="4">
    <location>
        <begin position="368"/>
        <end position="443"/>
    </location>
</feature>
<dbReference type="GO" id="GO:0003735">
    <property type="term" value="F:structural constituent of ribosome"/>
    <property type="evidence" value="ECO:0007669"/>
    <property type="project" value="InterPro"/>
</dbReference>
<feature type="compositionally biased region" description="Pro residues" evidence="4">
    <location>
        <begin position="419"/>
        <end position="429"/>
    </location>
</feature>
<accession>A0AAW2DWH0</accession>
<dbReference type="GO" id="GO:0005840">
    <property type="term" value="C:ribosome"/>
    <property type="evidence" value="ECO:0007669"/>
    <property type="project" value="UniProtKB-KW"/>
</dbReference>
<evidence type="ECO:0000256" key="3">
    <source>
        <dbReference type="ARBA" id="ARBA00023274"/>
    </source>
</evidence>
<dbReference type="FunFam" id="3.30.390.110:FF:000002">
    <property type="entry name" value="60S ribosomal protein L28"/>
    <property type="match status" value="1"/>
</dbReference>
<evidence type="ECO:0000256" key="4">
    <source>
        <dbReference type="SAM" id="MobiDB-lite"/>
    </source>
</evidence>
<keyword evidence="7" id="KW-1185">Reference proteome</keyword>
<keyword evidence="2" id="KW-0689">Ribosomal protein</keyword>
<dbReference type="Gene3D" id="3.30.390.110">
    <property type="match status" value="1"/>
</dbReference>
<evidence type="ECO:0000313" key="6">
    <source>
        <dbReference type="EMBL" id="KAL0014907.1"/>
    </source>
</evidence>
<evidence type="ECO:0000259" key="5">
    <source>
        <dbReference type="Pfam" id="PF01778"/>
    </source>
</evidence>
<name>A0AAW2DWH0_9ROSI</name>
<keyword evidence="3" id="KW-0687">Ribonucleoprotein</keyword>
<proteinExistence type="inferred from homology"/>
<reference evidence="6 7" key="1">
    <citation type="submission" date="2024-01" db="EMBL/GenBank/DDBJ databases">
        <title>A telomere-to-telomere, gap-free genome of sweet tea (Lithocarpus litseifolius).</title>
        <authorList>
            <person name="Zhou J."/>
        </authorList>
    </citation>
    <scope>NUCLEOTIDE SEQUENCE [LARGE SCALE GENOMIC DNA]</scope>
    <source>
        <strain evidence="6">Zhou-2022a</strain>
        <tissue evidence="6">Leaf</tissue>
    </source>
</reference>
<organism evidence="6 7">
    <name type="scientific">Lithocarpus litseifolius</name>
    <dbReference type="NCBI Taxonomy" id="425828"/>
    <lineage>
        <taxon>Eukaryota</taxon>
        <taxon>Viridiplantae</taxon>
        <taxon>Streptophyta</taxon>
        <taxon>Embryophyta</taxon>
        <taxon>Tracheophyta</taxon>
        <taxon>Spermatophyta</taxon>
        <taxon>Magnoliopsida</taxon>
        <taxon>eudicotyledons</taxon>
        <taxon>Gunneridae</taxon>
        <taxon>Pentapetalae</taxon>
        <taxon>rosids</taxon>
        <taxon>fabids</taxon>
        <taxon>Fagales</taxon>
        <taxon>Fagaceae</taxon>
        <taxon>Lithocarpus</taxon>
    </lineage>
</organism>
<evidence type="ECO:0000256" key="2">
    <source>
        <dbReference type="ARBA" id="ARBA00022980"/>
    </source>
</evidence>
<dbReference type="Pfam" id="PF01778">
    <property type="entry name" value="Ribosomal_L28e"/>
    <property type="match status" value="1"/>
</dbReference>
<evidence type="ECO:0000256" key="1">
    <source>
        <dbReference type="ARBA" id="ARBA00007926"/>
    </source>
</evidence>
<dbReference type="InterPro" id="IPR029004">
    <property type="entry name" value="Ribosomal_eL28/Mak16"/>
</dbReference>
<evidence type="ECO:0000313" key="7">
    <source>
        <dbReference type="Proteomes" id="UP001459277"/>
    </source>
</evidence>
<gene>
    <name evidence="6" type="ORF">SO802_001976</name>
</gene>
<dbReference type="PANTHER" id="PTHR10544">
    <property type="entry name" value="60S RIBOSOMAL PROTEIN L28"/>
    <property type="match status" value="1"/>
</dbReference>
<dbReference type="GO" id="GO:0006412">
    <property type="term" value="P:translation"/>
    <property type="evidence" value="ECO:0007669"/>
    <property type="project" value="InterPro"/>
</dbReference>
<comment type="similarity">
    <text evidence="1">Belongs to the eukaryotic ribosomal protein eL28 family.</text>
</comment>
<dbReference type="AlphaFoldDB" id="A0AAW2DWH0"/>
<protein>
    <recommendedName>
        <fullName evidence="5">Ribosomal eL28/Mak16 domain-containing protein</fullName>
    </recommendedName>
</protein>
<dbReference type="Proteomes" id="UP001459277">
    <property type="component" value="Unassembled WGS sequence"/>
</dbReference>
<dbReference type="InterPro" id="IPR002672">
    <property type="entry name" value="Ribosomal_eL28"/>
</dbReference>
<feature type="domain" description="Ribosomal eL28/Mak16" evidence="5">
    <location>
        <begin position="8"/>
        <end position="128"/>
    </location>
</feature>
<feature type="region of interest" description="Disordered" evidence="4">
    <location>
        <begin position="324"/>
        <end position="347"/>
    </location>
</feature>
<comment type="caution">
    <text evidence="6">The sequence shown here is derived from an EMBL/GenBank/DDBJ whole genome shotgun (WGS) entry which is preliminary data.</text>
</comment>
<dbReference type="GO" id="GO:1990904">
    <property type="term" value="C:ribonucleoprotein complex"/>
    <property type="evidence" value="ECO:0007669"/>
    <property type="project" value="UniProtKB-KW"/>
</dbReference>
<dbReference type="EMBL" id="JAZDWU010000001">
    <property type="protein sequence ID" value="KAL0014907.1"/>
    <property type="molecule type" value="Genomic_DNA"/>
</dbReference>